<evidence type="ECO:0000256" key="6">
    <source>
        <dbReference type="ARBA" id="ARBA00022989"/>
    </source>
</evidence>
<feature type="transmembrane region" description="Helical" evidence="10">
    <location>
        <begin position="87"/>
        <end position="108"/>
    </location>
</feature>
<dbReference type="GO" id="GO:0015297">
    <property type="term" value="F:antiporter activity"/>
    <property type="evidence" value="ECO:0007669"/>
    <property type="project" value="UniProtKB-KW"/>
</dbReference>
<dbReference type="PIRSF" id="PIRSF006603">
    <property type="entry name" value="DinF"/>
    <property type="match status" value="1"/>
</dbReference>
<dbReference type="InterPro" id="IPR002528">
    <property type="entry name" value="MATE_fam"/>
</dbReference>
<dbReference type="InterPro" id="IPR048279">
    <property type="entry name" value="MdtK-like"/>
</dbReference>
<evidence type="ECO:0000313" key="11">
    <source>
        <dbReference type="EMBL" id="ESU26333.1"/>
    </source>
</evidence>
<dbReference type="GO" id="GO:0006811">
    <property type="term" value="P:monoatomic ion transport"/>
    <property type="evidence" value="ECO:0007669"/>
    <property type="project" value="UniProtKB-KW"/>
</dbReference>
<feature type="transmembrane region" description="Helical" evidence="10">
    <location>
        <begin position="158"/>
        <end position="184"/>
    </location>
</feature>
<feature type="transmembrane region" description="Helical" evidence="10">
    <location>
        <begin position="237"/>
        <end position="263"/>
    </location>
</feature>
<comment type="caution">
    <text evidence="11">The sequence shown here is derived from an EMBL/GenBank/DDBJ whole genome shotgun (WGS) entry which is preliminary data.</text>
</comment>
<dbReference type="CDD" id="cd13131">
    <property type="entry name" value="MATE_NorM_like"/>
    <property type="match status" value="1"/>
</dbReference>
<name>V6SI13_9FLAO</name>
<feature type="transmembrane region" description="Helical" evidence="10">
    <location>
        <begin position="275"/>
        <end position="296"/>
    </location>
</feature>
<keyword evidence="8 10" id="KW-0472">Membrane</keyword>
<evidence type="ECO:0000256" key="8">
    <source>
        <dbReference type="ARBA" id="ARBA00023136"/>
    </source>
</evidence>
<feature type="transmembrane region" description="Helical" evidence="10">
    <location>
        <begin position="359"/>
        <end position="385"/>
    </location>
</feature>
<keyword evidence="12" id="KW-1185">Reference proteome</keyword>
<keyword evidence="6 10" id="KW-1133">Transmembrane helix</keyword>
<feature type="transmembrane region" description="Helical" evidence="10">
    <location>
        <begin position="423"/>
        <end position="442"/>
    </location>
</feature>
<feature type="transmembrane region" description="Helical" evidence="10">
    <location>
        <begin position="51"/>
        <end position="75"/>
    </location>
</feature>
<dbReference type="Proteomes" id="UP000018004">
    <property type="component" value="Unassembled WGS sequence"/>
</dbReference>
<keyword evidence="5 10" id="KW-0812">Transmembrane</keyword>
<keyword evidence="2" id="KW-0813">Transport</keyword>
<dbReference type="PANTHER" id="PTHR43298:SF2">
    <property type="entry name" value="FMN_FAD EXPORTER YEEO-RELATED"/>
    <property type="match status" value="1"/>
</dbReference>
<evidence type="ECO:0000256" key="10">
    <source>
        <dbReference type="SAM" id="Phobius"/>
    </source>
</evidence>
<evidence type="ECO:0000256" key="7">
    <source>
        <dbReference type="ARBA" id="ARBA00023065"/>
    </source>
</evidence>
<sequence length="455" mass="50400">MSVYTKEFSYNLKLAYPIILGMLGHTLVGIVDNIMVGKLGPTELAAASLANSFVFIAMSIGLGFSTAITPLVAEADGEKNVDKERTIFHHGLLLCTFLGIFLFLAIYFSKPLIVYMGQPEAVVEMAKPFLDIVAFSLIPLIIFQGYKQFADGKSETKVAMWANLICNVVHVFLNVVLIYGIWFFPKLGMLGAAWGTVISRFIMLIFIHFSLKHKARFQTYFEQFSFKELQKDIVNKIVNLGLPSAMQMFFEVALFTGAIWLSGLLGTTSQAANQIALSLATFTFMFVSGFGVAGMVRVGNFKGSQDFIGLRIVARSIFLLAIIVQVIFALIFVVFHQLLPEMFMNANDLAHLKDNTEVISIASHLIIIAAIFQISDGIQVVVLGALRGLQDVKIPMYMTFVSYWVIGFPISIYLGLYTDLKAVGIWIGLLAGLTAAAIFLYLRFNHLTNKLIARD</sequence>
<gene>
    <name evidence="11" type="ORF">FLJC2902T_28160</name>
</gene>
<dbReference type="AlphaFoldDB" id="V6SI13"/>
<evidence type="ECO:0000256" key="4">
    <source>
        <dbReference type="ARBA" id="ARBA00022475"/>
    </source>
</evidence>
<organism evidence="11 12">
    <name type="scientific">Flavobacterium limnosediminis JC2902</name>
    <dbReference type="NCBI Taxonomy" id="1341181"/>
    <lineage>
        <taxon>Bacteria</taxon>
        <taxon>Pseudomonadati</taxon>
        <taxon>Bacteroidota</taxon>
        <taxon>Flavobacteriia</taxon>
        <taxon>Flavobacteriales</taxon>
        <taxon>Flavobacteriaceae</taxon>
        <taxon>Flavobacterium</taxon>
    </lineage>
</organism>
<evidence type="ECO:0000256" key="5">
    <source>
        <dbReference type="ARBA" id="ARBA00022692"/>
    </source>
</evidence>
<evidence type="ECO:0000256" key="3">
    <source>
        <dbReference type="ARBA" id="ARBA00022449"/>
    </source>
</evidence>
<dbReference type="EMBL" id="AVGG01000019">
    <property type="protein sequence ID" value="ESU26333.1"/>
    <property type="molecule type" value="Genomic_DNA"/>
</dbReference>
<feature type="transmembrane region" description="Helical" evidence="10">
    <location>
        <begin position="190"/>
        <end position="211"/>
    </location>
</feature>
<dbReference type="PANTHER" id="PTHR43298">
    <property type="entry name" value="MULTIDRUG RESISTANCE PROTEIN NORM-RELATED"/>
    <property type="match status" value="1"/>
</dbReference>
<evidence type="ECO:0000313" key="12">
    <source>
        <dbReference type="Proteomes" id="UP000018004"/>
    </source>
</evidence>
<feature type="transmembrane region" description="Helical" evidence="10">
    <location>
        <begin position="397"/>
        <end position="417"/>
    </location>
</feature>
<dbReference type="GO" id="GO:0005886">
    <property type="term" value="C:plasma membrane"/>
    <property type="evidence" value="ECO:0007669"/>
    <property type="project" value="UniProtKB-SubCell"/>
</dbReference>
<evidence type="ECO:0000256" key="1">
    <source>
        <dbReference type="ARBA" id="ARBA00004651"/>
    </source>
</evidence>
<feature type="transmembrane region" description="Helical" evidence="10">
    <location>
        <begin position="317"/>
        <end position="339"/>
    </location>
</feature>
<dbReference type="eggNOG" id="COG0534">
    <property type="taxonomic scope" value="Bacteria"/>
</dbReference>
<evidence type="ECO:0000256" key="9">
    <source>
        <dbReference type="ARBA" id="ARBA00031636"/>
    </source>
</evidence>
<dbReference type="STRING" id="1341181.FLJC2902T_28160"/>
<keyword evidence="7" id="KW-0406">Ion transport</keyword>
<dbReference type="Pfam" id="PF01554">
    <property type="entry name" value="MatE"/>
    <property type="match status" value="2"/>
</dbReference>
<keyword evidence="3" id="KW-0050">Antiport</keyword>
<feature type="transmembrane region" description="Helical" evidence="10">
    <location>
        <begin position="12"/>
        <end position="31"/>
    </location>
</feature>
<proteinExistence type="predicted"/>
<dbReference type="InterPro" id="IPR050222">
    <property type="entry name" value="MATE_MdtK"/>
</dbReference>
<reference evidence="11 12" key="1">
    <citation type="submission" date="2013-08" db="EMBL/GenBank/DDBJ databases">
        <title>Flavobacterium limnosediminis JC2902 genome sequencing.</title>
        <authorList>
            <person name="Lee K."/>
            <person name="Yi H."/>
            <person name="Park S."/>
            <person name="Chun J."/>
        </authorList>
    </citation>
    <scope>NUCLEOTIDE SEQUENCE [LARGE SCALE GENOMIC DNA]</scope>
    <source>
        <strain evidence="11 12">JC2902</strain>
    </source>
</reference>
<accession>V6SI13</accession>
<evidence type="ECO:0000256" key="2">
    <source>
        <dbReference type="ARBA" id="ARBA00022448"/>
    </source>
</evidence>
<protein>
    <recommendedName>
        <fullName evidence="9">Multidrug-efflux transporter</fullName>
    </recommendedName>
</protein>
<dbReference type="NCBIfam" id="TIGR00797">
    <property type="entry name" value="matE"/>
    <property type="match status" value="1"/>
</dbReference>
<dbReference type="PATRIC" id="fig|1341181.4.peg.2771"/>
<dbReference type="GO" id="GO:0042910">
    <property type="term" value="F:xenobiotic transmembrane transporter activity"/>
    <property type="evidence" value="ECO:0007669"/>
    <property type="project" value="InterPro"/>
</dbReference>
<comment type="subcellular location">
    <subcellularLocation>
        <location evidence="1">Cell membrane</location>
        <topology evidence="1">Multi-pass membrane protein</topology>
    </subcellularLocation>
</comment>
<keyword evidence="4" id="KW-1003">Cell membrane</keyword>